<dbReference type="Gene3D" id="3.90.120.10">
    <property type="entry name" value="DNA Methylase, subunit A, domain 2"/>
    <property type="match status" value="1"/>
</dbReference>
<evidence type="ECO:0000313" key="9">
    <source>
        <dbReference type="EMBL" id="MBD1393485.1"/>
    </source>
</evidence>
<evidence type="ECO:0000256" key="7">
    <source>
        <dbReference type="RuleBase" id="RU000416"/>
    </source>
</evidence>
<accession>A0A926NRP1</accession>
<dbReference type="SUPFAM" id="SSF53335">
    <property type="entry name" value="S-adenosyl-L-methionine-dependent methyltransferases"/>
    <property type="match status" value="1"/>
</dbReference>
<dbReference type="InterPro" id="IPR031303">
    <property type="entry name" value="C5_meth_CS"/>
</dbReference>
<dbReference type="RefSeq" id="WP_191163234.1">
    <property type="nucleotide sequence ID" value="NZ_JACWMX010000004.1"/>
</dbReference>
<dbReference type="EC" id="2.1.1.37" evidence="8"/>
<evidence type="ECO:0000256" key="1">
    <source>
        <dbReference type="ARBA" id="ARBA00022603"/>
    </source>
</evidence>
<sequence>MVNKYTSIEICAGAGGQALGLEQAGFEHVALVEFEHLACQTLRYNRPNWNVIERDVRAFSATKFNDVDLFAGGVPCPPFSVAGKQLGKDDERDLFPEAIRLIKECRPKAVMLENVKGILSKKFEDYRKHIIQELISLGYNCSWKLINSSDYGVSQLRPRAILIAMREEYFEFFSWPEKDYSSRRSIGELLFDEISSLGWDAANWANNAKGIAPTLVGGSKKHGGADLGPTRAKQAWAEIGINGKGLADAPPLPGFNLMPKLTLQMTALVQGFPENWKFAGKKTPAYRQVGNAFPPPVARAIGQSIFTAFELYERNKTQTKRFKGEAA</sequence>
<dbReference type="Gene3D" id="3.40.50.150">
    <property type="entry name" value="Vaccinia Virus protein VP39"/>
    <property type="match status" value="1"/>
</dbReference>
<evidence type="ECO:0000256" key="3">
    <source>
        <dbReference type="ARBA" id="ARBA00022691"/>
    </source>
</evidence>
<dbReference type="Proteomes" id="UP000619078">
    <property type="component" value="Unassembled WGS sequence"/>
</dbReference>
<dbReference type="NCBIfam" id="TIGR00675">
    <property type="entry name" value="dcm"/>
    <property type="match status" value="1"/>
</dbReference>
<keyword evidence="2 6" id="KW-0808">Transferase</keyword>
<dbReference type="GO" id="GO:0003677">
    <property type="term" value="F:DNA binding"/>
    <property type="evidence" value="ECO:0007669"/>
    <property type="project" value="TreeGrafter"/>
</dbReference>
<keyword evidence="1 6" id="KW-0489">Methyltransferase</keyword>
<keyword evidence="4" id="KW-0680">Restriction system</keyword>
<proteinExistence type="inferred from homology"/>
<keyword evidence="10" id="KW-1185">Reference proteome</keyword>
<evidence type="ECO:0000256" key="5">
    <source>
        <dbReference type="ARBA" id="ARBA00047422"/>
    </source>
</evidence>
<dbReference type="GO" id="GO:0003886">
    <property type="term" value="F:DNA (cytosine-5-)-methyltransferase activity"/>
    <property type="evidence" value="ECO:0007669"/>
    <property type="project" value="UniProtKB-EC"/>
</dbReference>
<dbReference type="InterPro" id="IPR001525">
    <property type="entry name" value="C5_MeTfrase"/>
</dbReference>
<dbReference type="Pfam" id="PF00145">
    <property type="entry name" value="DNA_methylase"/>
    <property type="match status" value="1"/>
</dbReference>
<dbReference type="EMBL" id="JACWMX010000004">
    <property type="protein sequence ID" value="MBD1393485.1"/>
    <property type="molecule type" value="Genomic_DNA"/>
</dbReference>
<dbReference type="InterPro" id="IPR050390">
    <property type="entry name" value="C5-Methyltransferase"/>
</dbReference>
<dbReference type="PANTHER" id="PTHR10629:SF52">
    <property type="entry name" value="DNA (CYTOSINE-5)-METHYLTRANSFERASE 1"/>
    <property type="match status" value="1"/>
</dbReference>
<evidence type="ECO:0000256" key="2">
    <source>
        <dbReference type="ARBA" id="ARBA00022679"/>
    </source>
</evidence>
<organism evidence="9 10">
    <name type="scientific">Mucilaginibacter glaciei</name>
    <dbReference type="NCBI Taxonomy" id="2772109"/>
    <lineage>
        <taxon>Bacteria</taxon>
        <taxon>Pseudomonadati</taxon>
        <taxon>Bacteroidota</taxon>
        <taxon>Sphingobacteriia</taxon>
        <taxon>Sphingobacteriales</taxon>
        <taxon>Sphingobacteriaceae</taxon>
        <taxon>Mucilaginibacter</taxon>
    </lineage>
</organism>
<comment type="similarity">
    <text evidence="6 7">Belongs to the class I-like SAM-binding methyltransferase superfamily. C5-methyltransferase family.</text>
</comment>
<dbReference type="GO" id="GO:0009307">
    <property type="term" value="P:DNA restriction-modification system"/>
    <property type="evidence" value="ECO:0007669"/>
    <property type="project" value="UniProtKB-KW"/>
</dbReference>
<evidence type="ECO:0000256" key="8">
    <source>
        <dbReference type="RuleBase" id="RU000417"/>
    </source>
</evidence>
<gene>
    <name evidence="9" type="ORF">IDJ76_10275</name>
</gene>
<dbReference type="GO" id="GO:0032259">
    <property type="term" value="P:methylation"/>
    <property type="evidence" value="ECO:0007669"/>
    <property type="project" value="UniProtKB-KW"/>
</dbReference>
<protein>
    <recommendedName>
        <fullName evidence="8">Cytosine-specific methyltransferase</fullName>
        <ecNumber evidence="8">2.1.1.37</ecNumber>
    </recommendedName>
</protein>
<dbReference type="PROSITE" id="PS51679">
    <property type="entry name" value="SAM_MT_C5"/>
    <property type="match status" value="1"/>
</dbReference>
<evidence type="ECO:0000256" key="6">
    <source>
        <dbReference type="PROSITE-ProRule" id="PRU01016"/>
    </source>
</evidence>
<dbReference type="InterPro" id="IPR029063">
    <property type="entry name" value="SAM-dependent_MTases_sf"/>
</dbReference>
<dbReference type="PRINTS" id="PR00105">
    <property type="entry name" value="C5METTRFRASE"/>
</dbReference>
<dbReference type="PROSITE" id="PS00095">
    <property type="entry name" value="C5_MTASE_2"/>
    <property type="match status" value="1"/>
</dbReference>
<dbReference type="GO" id="GO:0044027">
    <property type="term" value="P:negative regulation of gene expression via chromosomal CpG island methylation"/>
    <property type="evidence" value="ECO:0007669"/>
    <property type="project" value="TreeGrafter"/>
</dbReference>
<dbReference type="AlphaFoldDB" id="A0A926NRP1"/>
<name>A0A926NRP1_9SPHI</name>
<dbReference type="PANTHER" id="PTHR10629">
    <property type="entry name" value="CYTOSINE-SPECIFIC METHYLTRANSFERASE"/>
    <property type="match status" value="1"/>
</dbReference>
<dbReference type="PROSITE" id="PS00094">
    <property type="entry name" value="C5_MTASE_1"/>
    <property type="match status" value="1"/>
</dbReference>
<evidence type="ECO:0000256" key="4">
    <source>
        <dbReference type="ARBA" id="ARBA00022747"/>
    </source>
</evidence>
<keyword evidence="3 6" id="KW-0949">S-adenosyl-L-methionine</keyword>
<reference evidence="9" key="1">
    <citation type="submission" date="2020-09" db="EMBL/GenBank/DDBJ databases">
        <title>Novel species of Mucilaginibacter isolated from a glacier on the Tibetan Plateau.</title>
        <authorList>
            <person name="Liu Q."/>
            <person name="Xin Y.-H."/>
        </authorList>
    </citation>
    <scope>NUCLEOTIDE SEQUENCE</scope>
    <source>
        <strain evidence="9">ZB1P21</strain>
    </source>
</reference>
<comment type="caution">
    <text evidence="9">The sequence shown here is derived from an EMBL/GenBank/DDBJ whole genome shotgun (WGS) entry which is preliminary data.</text>
</comment>
<comment type="catalytic activity">
    <reaction evidence="5 8">
        <text>a 2'-deoxycytidine in DNA + S-adenosyl-L-methionine = a 5-methyl-2'-deoxycytidine in DNA + S-adenosyl-L-homocysteine + H(+)</text>
        <dbReference type="Rhea" id="RHEA:13681"/>
        <dbReference type="Rhea" id="RHEA-COMP:11369"/>
        <dbReference type="Rhea" id="RHEA-COMP:11370"/>
        <dbReference type="ChEBI" id="CHEBI:15378"/>
        <dbReference type="ChEBI" id="CHEBI:57856"/>
        <dbReference type="ChEBI" id="CHEBI:59789"/>
        <dbReference type="ChEBI" id="CHEBI:85452"/>
        <dbReference type="ChEBI" id="CHEBI:85454"/>
        <dbReference type="EC" id="2.1.1.37"/>
    </reaction>
</comment>
<dbReference type="InterPro" id="IPR018117">
    <property type="entry name" value="C5_DNA_meth_AS"/>
</dbReference>
<dbReference type="CDD" id="cd00315">
    <property type="entry name" value="Cyt_C5_DNA_methylase"/>
    <property type="match status" value="1"/>
</dbReference>
<evidence type="ECO:0000313" key="10">
    <source>
        <dbReference type="Proteomes" id="UP000619078"/>
    </source>
</evidence>
<feature type="active site" evidence="6">
    <location>
        <position position="76"/>
    </location>
</feature>